<feature type="transmembrane region" description="Helical" evidence="1">
    <location>
        <begin position="47"/>
        <end position="65"/>
    </location>
</feature>
<feature type="transmembrane region" description="Helical" evidence="1">
    <location>
        <begin position="7"/>
        <end position="27"/>
    </location>
</feature>
<keyword evidence="3" id="KW-1185">Reference proteome</keyword>
<dbReference type="EMBL" id="LR881183">
    <property type="protein sequence ID" value="CAD5245313.1"/>
    <property type="molecule type" value="Genomic_DNA"/>
</dbReference>
<dbReference type="GeneID" id="58919908"/>
<proteinExistence type="predicted"/>
<evidence type="ECO:0000313" key="2">
    <source>
        <dbReference type="EMBL" id="CAD5245313.1"/>
    </source>
</evidence>
<gene>
    <name evidence="2" type="ORF">TIRI35C_2159</name>
</gene>
<accession>A0A7G2DDT0</accession>
<evidence type="ECO:0000256" key="1">
    <source>
        <dbReference type="SAM" id="Phobius"/>
    </source>
</evidence>
<name>A0A7G2DDT0_9EURY</name>
<sequence>MELKRIFSLLSLFAISAVTIYFEFWYLPFTTECYYVRGPIIYDNPCLVLSAVLESLGLVVLASLFSNKRVFLATSIPCSGFPLLMGVTRFDRTLAGWSSV</sequence>
<evidence type="ECO:0000313" key="3">
    <source>
        <dbReference type="Proteomes" id="UP000516304"/>
    </source>
</evidence>
<keyword evidence="1" id="KW-0812">Transmembrane</keyword>
<dbReference type="AlphaFoldDB" id="A0A7G2DDT0"/>
<organism evidence="2 3">
    <name type="scientific">Thermococcus camini</name>
    <dbReference type="NCBI Taxonomy" id="2016373"/>
    <lineage>
        <taxon>Archaea</taxon>
        <taxon>Methanobacteriati</taxon>
        <taxon>Methanobacteriota</taxon>
        <taxon>Thermococci</taxon>
        <taxon>Thermococcales</taxon>
        <taxon>Thermococcaceae</taxon>
        <taxon>Thermococcus</taxon>
    </lineage>
</organism>
<reference evidence="2 3" key="1">
    <citation type="submission" date="2020-09" db="EMBL/GenBank/DDBJ databases">
        <authorList>
            <person name="Courtine D."/>
        </authorList>
    </citation>
    <scope>NUCLEOTIDE SEQUENCE [LARGE SCALE GENOMIC DNA]</scope>
    <source>
        <strain evidence="2 3">IRI35c</strain>
    </source>
</reference>
<keyword evidence="1" id="KW-0472">Membrane</keyword>
<protein>
    <submittedName>
        <fullName evidence="2">Uncharacterized protein</fullName>
    </submittedName>
</protein>
<dbReference type="Proteomes" id="UP000516304">
    <property type="component" value="Chromosome TIRI35C"/>
</dbReference>
<dbReference type="KEGG" id="tcq:TIRI35C_2159"/>
<keyword evidence="1" id="KW-1133">Transmembrane helix</keyword>
<dbReference type="RefSeq" id="WP_188202841.1">
    <property type="nucleotide sequence ID" value="NZ_LR881183.1"/>
</dbReference>